<reference evidence="2" key="2">
    <citation type="submission" date="2015-01" db="EMBL/GenBank/DDBJ databases">
        <title>Evolutionary Origins and Diversification of the Mycorrhizal Mutualists.</title>
        <authorList>
            <consortium name="DOE Joint Genome Institute"/>
            <consortium name="Mycorrhizal Genomics Consortium"/>
            <person name="Kohler A."/>
            <person name="Kuo A."/>
            <person name="Nagy L.G."/>
            <person name="Floudas D."/>
            <person name="Copeland A."/>
            <person name="Barry K.W."/>
            <person name="Cichocki N."/>
            <person name="Veneault-Fourrey C."/>
            <person name="LaButti K."/>
            <person name="Lindquist E.A."/>
            <person name="Lipzen A."/>
            <person name="Lundell T."/>
            <person name="Morin E."/>
            <person name="Murat C."/>
            <person name="Riley R."/>
            <person name="Ohm R."/>
            <person name="Sun H."/>
            <person name="Tunlid A."/>
            <person name="Henrissat B."/>
            <person name="Grigoriev I.V."/>
            <person name="Hibbett D.S."/>
            <person name="Martin F."/>
        </authorList>
    </citation>
    <scope>NUCLEOTIDE SEQUENCE [LARGE SCALE GENOMIC DNA]</scope>
    <source>
        <strain evidence="2">Ve08.2h10</strain>
    </source>
</reference>
<dbReference type="HOGENOM" id="CLU_1283625_0_0_1"/>
<dbReference type="InParanoid" id="A0A0D0ED15"/>
<sequence>MKRSPLSPGSHPGMINKTVLLLPPKWIFISLPMFSTFVLDQGTGQTHSMLSSRYGKGILTPCRVLPDVYRQADAKAFNVVPVQDTCSHLLQLLCTQRGQRANILCYVPSVIIQISNVKPSSHLQLVLLVPWACCVTCLMNGTGHSSDAEPAIIRPTRQTSRKVCQSYLEVLSSGNELCLCLTHWTENILQALLVLIASIYVTEVCRGIPQPPFLQ</sequence>
<proteinExistence type="predicted"/>
<evidence type="ECO:0000313" key="1">
    <source>
        <dbReference type="EMBL" id="KIL00331.1"/>
    </source>
</evidence>
<keyword evidence="2" id="KW-1185">Reference proteome</keyword>
<dbReference type="AlphaFoldDB" id="A0A0D0ED15"/>
<evidence type="ECO:0000313" key="2">
    <source>
        <dbReference type="Proteomes" id="UP000054538"/>
    </source>
</evidence>
<protein>
    <submittedName>
        <fullName evidence="1">Uncharacterized protein</fullName>
    </submittedName>
</protein>
<dbReference type="EMBL" id="KN824836">
    <property type="protein sequence ID" value="KIL00331.1"/>
    <property type="molecule type" value="Genomic_DNA"/>
</dbReference>
<dbReference type="Proteomes" id="UP000054538">
    <property type="component" value="Unassembled WGS sequence"/>
</dbReference>
<organism evidence="1 2">
    <name type="scientific">Paxillus rubicundulus Ve08.2h10</name>
    <dbReference type="NCBI Taxonomy" id="930991"/>
    <lineage>
        <taxon>Eukaryota</taxon>
        <taxon>Fungi</taxon>
        <taxon>Dikarya</taxon>
        <taxon>Basidiomycota</taxon>
        <taxon>Agaricomycotina</taxon>
        <taxon>Agaricomycetes</taxon>
        <taxon>Agaricomycetidae</taxon>
        <taxon>Boletales</taxon>
        <taxon>Paxilineae</taxon>
        <taxon>Paxillaceae</taxon>
        <taxon>Paxillus</taxon>
    </lineage>
</organism>
<gene>
    <name evidence="1" type="ORF">PAXRUDRAFT_270792</name>
</gene>
<name>A0A0D0ED15_9AGAM</name>
<accession>A0A0D0ED15</accession>
<reference evidence="1 2" key="1">
    <citation type="submission" date="2014-04" db="EMBL/GenBank/DDBJ databases">
        <authorList>
            <consortium name="DOE Joint Genome Institute"/>
            <person name="Kuo A."/>
            <person name="Kohler A."/>
            <person name="Jargeat P."/>
            <person name="Nagy L.G."/>
            <person name="Floudas D."/>
            <person name="Copeland A."/>
            <person name="Barry K.W."/>
            <person name="Cichocki N."/>
            <person name="Veneault-Fourrey C."/>
            <person name="LaButti K."/>
            <person name="Lindquist E.A."/>
            <person name="Lipzen A."/>
            <person name="Lundell T."/>
            <person name="Morin E."/>
            <person name="Murat C."/>
            <person name="Sun H."/>
            <person name="Tunlid A."/>
            <person name="Henrissat B."/>
            <person name="Grigoriev I.V."/>
            <person name="Hibbett D.S."/>
            <person name="Martin F."/>
            <person name="Nordberg H.P."/>
            <person name="Cantor M.N."/>
            <person name="Hua S.X."/>
        </authorList>
    </citation>
    <scope>NUCLEOTIDE SEQUENCE [LARGE SCALE GENOMIC DNA]</scope>
    <source>
        <strain evidence="1 2">Ve08.2h10</strain>
    </source>
</reference>